<evidence type="ECO:0000313" key="3">
    <source>
        <dbReference type="Proteomes" id="UP000660047"/>
    </source>
</evidence>
<gene>
    <name evidence="2" type="ORF">COEU31_13840</name>
</gene>
<dbReference type="Proteomes" id="UP000660047">
    <property type="component" value="Unassembled WGS sequence"/>
</dbReference>
<reference evidence="2" key="1">
    <citation type="submission" date="2020-06" db="EMBL/GenBank/DDBJ databases">
        <title>Characterization of fructooligosaccharide metabolism and fructooligosaccharide-degrading enzymes in human commensal butyrate producers.</title>
        <authorList>
            <person name="Tanno H."/>
            <person name="Fujii T."/>
            <person name="Hirano K."/>
            <person name="Maeno S."/>
            <person name="Tonozuka T."/>
            <person name="Sakamoto M."/>
            <person name="Ohkuma M."/>
            <person name="Tochio T."/>
            <person name="Endo A."/>
        </authorList>
    </citation>
    <scope>NUCLEOTIDE SEQUENCE</scope>
    <source>
        <strain evidence="2">JCM 31265</strain>
    </source>
</reference>
<comment type="caution">
    <text evidence="2">The sequence shown here is derived from an EMBL/GenBank/DDBJ whole genome shotgun (WGS) entry which is preliminary data.</text>
</comment>
<proteinExistence type="predicted"/>
<dbReference type="EMBL" id="BLYL01000006">
    <property type="protein sequence ID" value="GFO94338.1"/>
    <property type="molecule type" value="Genomic_DNA"/>
</dbReference>
<feature type="compositionally biased region" description="Polar residues" evidence="1">
    <location>
        <begin position="17"/>
        <end position="33"/>
    </location>
</feature>
<name>A0AAI9NY47_9FIRM</name>
<accession>A0AAI9NY47</accession>
<protein>
    <submittedName>
        <fullName evidence="2">Uncharacterized protein</fullName>
    </submittedName>
</protein>
<organism evidence="2 3">
    <name type="scientific">Coprococcus eutactus</name>
    <dbReference type="NCBI Taxonomy" id="33043"/>
    <lineage>
        <taxon>Bacteria</taxon>
        <taxon>Bacillati</taxon>
        <taxon>Bacillota</taxon>
        <taxon>Clostridia</taxon>
        <taxon>Lachnospirales</taxon>
        <taxon>Lachnospiraceae</taxon>
        <taxon>Coprococcus</taxon>
    </lineage>
</organism>
<dbReference type="AntiFam" id="ANF00028">
    <property type="entry name" value="Antisense to SRP RNA"/>
</dbReference>
<dbReference type="AlphaFoldDB" id="A0AAI9NY47"/>
<feature type="region of interest" description="Disordered" evidence="1">
    <location>
        <begin position="16"/>
        <end position="42"/>
    </location>
</feature>
<evidence type="ECO:0000313" key="2">
    <source>
        <dbReference type="EMBL" id="GFO94338.1"/>
    </source>
</evidence>
<evidence type="ECO:0000256" key="1">
    <source>
        <dbReference type="SAM" id="MobiDB-lite"/>
    </source>
</evidence>
<sequence>MLLRLRPDTVRRFLLRETQTSTSLTEGSPTAATPQEDHHPCYSGLQVQGAATSPVAWKL</sequence>